<feature type="domain" description="PPM-type phosphatase" evidence="3">
    <location>
        <begin position="247"/>
        <end position="460"/>
    </location>
</feature>
<name>D9WR71_9ACTN</name>
<keyword evidence="5" id="KW-1185">Reference proteome</keyword>
<proteinExistence type="predicted"/>
<evidence type="ECO:0000313" key="5">
    <source>
        <dbReference type="Proteomes" id="UP000003963"/>
    </source>
</evidence>
<feature type="region of interest" description="Disordered" evidence="2">
    <location>
        <begin position="1"/>
        <end position="48"/>
    </location>
</feature>
<evidence type="ECO:0000256" key="2">
    <source>
        <dbReference type="SAM" id="MobiDB-lite"/>
    </source>
</evidence>
<dbReference type="GO" id="GO:0016791">
    <property type="term" value="F:phosphatase activity"/>
    <property type="evidence" value="ECO:0007669"/>
    <property type="project" value="TreeGrafter"/>
</dbReference>
<dbReference type="SMART" id="SM00331">
    <property type="entry name" value="PP2C_SIG"/>
    <property type="match status" value="1"/>
</dbReference>
<evidence type="ECO:0000259" key="3">
    <source>
        <dbReference type="SMART" id="SM00331"/>
    </source>
</evidence>
<dbReference type="Gene3D" id="3.60.40.10">
    <property type="entry name" value="PPM-type phosphatase domain"/>
    <property type="match status" value="1"/>
</dbReference>
<protein>
    <submittedName>
        <fullName evidence="4">LigA protein</fullName>
    </submittedName>
</protein>
<evidence type="ECO:0000256" key="1">
    <source>
        <dbReference type="ARBA" id="ARBA00022801"/>
    </source>
</evidence>
<evidence type="ECO:0000313" key="4">
    <source>
        <dbReference type="EMBL" id="EFL24037.1"/>
    </source>
</evidence>
<organism evidence="4 5">
    <name type="scientific">Streptomyces himastatinicus ATCC 53653</name>
    <dbReference type="NCBI Taxonomy" id="457427"/>
    <lineage>
        <taxon>Bacteria</taxon>
        <taxon>Bacillati</taxon>
        <taxon>Actinomycetota</taxon>
        <taxon>Actinomycetes</taxon>
        <taxon>Kitasatosporales</taxon>
        <taxon>Streptomycetaceae</taxon>
        <taxon>Streptomyces</taxon>
        <taxon>Streptomyces violaceusniger group</taxon>
    </lineage>
</organism>
<dbReference type="AlphaFoldDB" id="D9WR71"/>
<dbReference type="InterPro" id="IPR036457">
    <property type="entry name" value="PPM-type-like_dom_sf"/>
</dbReference>
<sequence length="462" mass="48899">MGARSVAVPAPTPAIPAVRRTRPWPSPHPRRCHGSHGQAPTEAPMTTRTIGCDTADGLSRAVRRIARDHALDAGVRGRLVLSVAAVAEPALSAAGHTSLSWTFQCEDGGGARRHGLLTLALGLNGPVALPSAETAAALPLPADAVTEREVVWRLPAAPAPDASEAGIPGAAADDDAALVAEELRAVVARTDALTAEHRRLKDELAETNSGVLALYVQLDERDAQLRKAHGQTLRELEDALRPAPLEVDGLELAVHYAPAGTDAPTGGDLYDWFTLPDGTVHITVVDALGHGVTSTRGALNVTHAVRTLALEGHHLQSIVARTDEILLPFDRSVMATVLLARINPATGELWVANGSHPPALLTRGDGTARYLEARGRGIGFPMPGSDRLLTEKMAPGDLLLLYTDGLTESRRDPVEGEKRLIEAAYEHLHAPIEEIPGAIADDMHTVILHPDDTLALAVRVRS</sequence>
<dbReference type="InterPro" id="IPR052016">
    <property type="entry name" value="Bact_Sigma-Reg"/>
</dbReference>
<dbReference type="Pfam" id="PF07228">
    <property type="entry name" value="SpoIIE"/>
    <property type="match status" value="1"/>
</dbReference>
<reference evidence="4 5" key="1">
    <citation type="submission" date="2009-02" db="EMBL/GenBank/DDBJ databases">
        <title>Annotation of Streptomyces hygroscopicus strain ATCC 53653.</title>
        <authorList>
            <consortium name="The Broad Institute Genome Sequencing Platform"/>
            <consortium name="Broad Institute Microbial Sequencing Center"/>
            <person name="Fischbach M."/>
            <person name="Godfrey P."/>
            <person name="Ward D."/>
            <person name="Young S."/>
            <person name="Zeng Q."/>
            <person name="Koehrsen M."/>
            <person name="Alvarado L."/>
            <person name="Berlin A.M."/>
            <person name="Bochicchio J."/>
            <person name="Borenstein D."/>
            <person name="Chapman S.B."/>
            <person name="Chen Z."/>
            <person name="Engels R."/>
            <person name="Freedman E."/>
            <person name="Gellesch M."/>
            <person name="Goldberg J."/>
            <person name="Griggs A."/>
            <person name="Gujja S."/>
            <person name="Heilman E.R."/>
            <person name="Heiman D.I."/>
            <person name="Hepburn T.A."/>
            <person name="Howarth C."/>
            <person name="Jen D."/>
            <person name="Larson L."/>
            <person name="Lewis B."/>
            <person name="Mehta T."/>
            <person name="Park D."/>
            <person name="Pearson M."/>
            <person name="Richards J."/>
            <person name="Roberts A."/>
            <person name="Saif S."/>
            <person name="Shea T.D."/>
            <person name="Shenoy N."/>
            <person name="Sisk P."/>
            <person name="Stolte C."/>
            <person name="Sykes S.N."/>
            <person name="Thomson T."/>
            <person name="Walk T."/>
            <person name="White J."/>
            <person name="Yandava C."/>
            <person name="Straight P."/>
            <person name="Clardy J."/>
            <person name="Hung D."/>
            <person name="Kolter R."/>
            <person name="Mekalanos J."/>
            <person name="Walker S."/>
            <person name="Walsh C.T."/>
            <person name="Wieland-Brown L.C."/>
            <person name="Haas B."/>
            <person name="Nusbaum C."/>
            <person name="Birren B."/>
        </authorList>
    </citation>
    <scope>NUCLEOTIDE SEQUENCE [LARGE SCALE GENOMIC DNA]</scope>
    <source>
        <strain evidence="4 5">ATCC 53653</strain>
    </source>
</reference>
<keyword evidence="1" id="KW-0378">Hydrolase</keyword>
<dbReference type="EMBL" id="GG657754">
    <property type="protein sequence ID" value="EFL24037.1"/>
    <property type="molecule type" value="Genomic_DNA"/>
</dbReference>
<dbReference type="STRING" id="457427.SSOG_03751"/>
<dbReference type="Proteomes" id="UP000003963">
    <property type="component" value="Unassembled WGS sequence"/>
</dbReference>
<dbReference type="InterPro" id="IPR001932">
    <property type="entry name" value="PPM-type_phosphatase-like_dom"/>
</dbReference>
<dbReference type="SUPFAM" id="SSF81606">
    <property type="entry name" value="PP2C-like"/>
    <property type="match status" value="1"/>
</dbReference>
<dbReference type="PANTHER" id="PTHR43156">
    <property type="entry name" value="STAGE II SPORULATION PROTEIN E-RELATED"/>
    <property type="match status" value="1"/>
</dbReference>
<dbReference type="HOGENOM" id="CLU_054048_0_0_11"/>
<gene>
    <name evidence="4" type="ORF">SSOG_03751</name>
</gene>
<accession>D9WR71</accession>
<dbReference type="PANTHER" id="PTHR43156:SF2">
    <property type="entry name" value="STAGE II SPORULATION PROTEIN E"/>
    <property type="match status" value="1"/>
</dbReference>